<accession>A0ABR4LZX3</accession>
<proteinExistence type="predicted"/>
<comment type="caution">
    <text evidence="2">The sequence shown here is derived from an EMBL/GenBank/DDBJ whole genome shotgun (WGS) entry which is preliminary data.</text>
</comment>
<gene>
    <name evidence="2" type="ORF">BJX67DRAFT_303348</name>
</gene>
<protein>
    <submittedName>
        <fullName evidence="2">Uncharacterized protein</fullName>
    </submittedName>
</protein>
<evidence type="ECO:0000256" key="1">
    <source>
        <dbReference type="SAM" id="MobiDB-lite"/>
    </source>
</evidence>
<evidence type="ECO:0000313" key="2">
    <source>
        <dbReference type="EMBL" id="KAL2870030.1"/>
    </source>
</evidence>
<dbReference type="Proteomes" id="UP001610432">
    <property type="component" value="Unassembled WGS sequence"/>
</dbReference>
<dbReference type="EMBL" id="JBFXLQ010000007">
    <property type="protein sequence ID" value="KAL2870030.1"/>
    <property type="molecule type" value="Genomic_DNA"/>
</dbReference>
<keyword evidence="3" id="KW-1185">Reference proteome</keyword>
<sequence length="150" mass="16834">MVANCPLKFVKAISSEPVSPPHGQASMIQGADLLAFCGHRFNVQEEGRKSEKRKEKKKKERRDNRQAIYLSHPNIPWFGMKLLSGWSMRESWKRCLEDPSASRQLGSTEPTSSPGGRRLVAGGERIWAVCPPIPNTLTHLQDWSVAILTI</sequence>
<reference evidence="2 3" key="1">
    <citation type="submission" date="2024-07" db="EMBL/GenBank/DDBJ databases">
        <title>Section-level genome sequencing and comparative genomics of Aspergillus sections Usti and Cavernicolus.</title>
        <authorList>
            <consortium name="Lawrence Berkeley National Laboratory"/>
            <person name="Nybo J.L."/>
            <person name="Vesth T.C."/>
            <person name="Theobald S."/>
            <person name="Frisvad J.C."/>
            <person name="Larsen T.O."/>
            <person name="Kjaerboelling I."/>
            <person name="Rothschild-Mancinelli K."/>
            <person name="Lyhne E.K."/>
            <person name="Kogle M.E."/>
            <person name="Barry K."/>
            <person name="Clum A."/>
            <person name="Na H."/>
            <person name="Ledsgaard L."/>
            <person name="Lin J."/>
            <person name="Lipzen A."/>
            <person name="Kuo A."/>
            <person name="Riley R."/>
            <person name="Mondo S."/>
            <person name="Labutti K."/>
            <person name="Haridas S."/>
            <person name="Pangalinan J."/>
            <person name="Salamov A.A."/>
            <person name="Simmons B.A."/>
            <person name="Magnuson J.K."/>
            <person name="Chen J."/>
            <person name="Drula E."/>
            <person name="Henrissat B."/>
            <person name="Wiebenga A."/>
            <person name="Lubbers R.J."/>
            <person name="Gomes A.C."/>
            <person name="Macurrencykelacurrency M.R."/>
            <person name="Stajich J."/>
            <person name="Grigoriev I.V."/>
            <person name="Mortensen U.H."/>
            <person name="De Vries R.P."/>
            <person name="Baker S.E."/>
            <person name="Andersen M.R."/>
        </authorList>
    </citation>
    <scope>NUCLEOTIDE SEQUENCE [LARGE SCALE GENOMIC DNA]</scope>
    <source>
        <strain evidence="2 3">CBS 449.75</strain>
    </source>
</reference>
<evidence type="ECO:0000313" key="3">
    <source>
        <dbReference type="Proteomes" id="UP001610432"/>
    </source>
</evidence>
<feature type="compositionally biased region" description="Polar residues" evidence="1">
    <location>
        <begin position="101"/>
        <end position="114"/>
    </location>
</feature>
<organism evidence="2 3">
    <name type="scientific">Aspergillus lucknowensis</name>
    <dbReference type="NCBI Taxonomy" id="176173"/>
    <lineage>
        <taxon>Eukaryota</taxon>
        <taxon>Fungi</taxon>
        <taxon>Dikarya</taxon>
        <taxon>Ascomycota</taxon>
        <taxon>Pezizomycotina</taxon>
        <taxon>Eurotiomycetes</taxon>
        <taxon>Eurotiomycetidae</taxon>
        <taxon>Eurotiales</taxon>
        <taxon>Aspergillaceae</taxon>
        <taxon>Aspergillus</taxon>
        <taxon>Aspergillus subgen. Nidulantes</taxon>
    </lineage>
</organism>
<feature type="region of interest" description="Disordered" evidence="1">
    <location>
        <begin position="98"/>
        <end position="118"/>
    </location>
</feature>
<feature type="region of interest" description="Disordered" evidence="1">
    <location>
        <begin position="45"/>
        <end position="65"/>
    </location>
</feature>
<dbReference type="RefSeq" id="XP_070889009.1">
    <property type="nucleotide sequence ID" value="XM_071027018.1"/>
</dbReference>
<name>A0ABR4LZX3_9EURO</name>
<dbReference type="GeneID" id="98142090"/>